<reference evidence="2" key="2">
    <citation type="submission" date="2020-05" db="UniProtKB">
        <authorList>
            <consortium name="EnsemblMetazoa"/>
        </authorList>
    </citation>
    <scope>IDENTIFICATION</scope>
    <source>
        <strain evidence="2">WRAIR2</strain>
    </source>
</reference>
<feature type="compositionally biased region" description="Polar residues" evidence="1">
    <location>
        <begin position="9"/>
        <end position="20"/>
    </location>
</feature>
<proteinExistence type="predicted"/>
<evidence type="ECO:0000313" key="2">
    <source>
        <dbReference type="EnsemblMetazoa" id="ADIR014785-PA"/>
    </source>
</evidence>
<dbReference type="VEuPathDB" id="VectorBase:ADIR014785"/>
<protein>
    <submittedName>
        <fullName evidence="2">Uncharacterized protein</fullName>
    </submittedName>
</protein>
<sequence length="20" mass="2479">MMKKYSAQKDITQYSYRYSS</sequence>
<reference evidence="3" key="1">
    <citation type="submission" date="2013-03" db="EMBL/GenBank/DDBJ databases">
        <title>The Genome Sequence of Anopheles dirus WRAIR2.</title>
        <authorList>
            <consortium name="The Broad Institute Genomics Platform"/>
            <person name="Neafsey D.E."/>
            <person name="Walton C."/>
            <person name="Walker B."/>
            <person name="Young S.K."/>
            <person name="Zeng Q."/>
            <person name="Gargeya S."/>
            <person name="Fitzgerald M."/>
            <person name="Haas B."/>
            <person name="Abouelleil A."/>
            <person name="Allen A.W."/>
            <person name="Alvarado L."/>
            <person name="Arachchi H.M."/>
            <person name="Berlin A.M."/>
            <person name="Chapman S.B."/>
            <person name="Gainer-Dewar J."/>
            <person name="Goldberg J."/>
            <person name="Griggs A."/>
            <person name="Gujja S."/>
            <person name="Hansen M."/>
            <person name="Howarth C."/>
            <person name="Imamovic A."/>
            <person name="Ireland A."/>
            <person name="Larimer J."/>
            <person name="McCowan C."/>
            <person name="Murphy C."/>
            <person name="Pearson M."/>
            <person name="Poon T.W."/>
            <person name="Priest M."/>
            <person name="Roberts A."/>
            <person name="Saif S."/>
            <person name="Shea T."/>
            <person name="Sisk P."/>
            <person name="Sykes S."/>
            <person name="Wortman J."/>
            <person name="Nusbaum C."/>
            <person name="Birren B."/>
        </authorList>
    </citation>
    <scope>NUCLEOTIDE SEQUENCE [LARGE SCALE GENOMIC DNA]</scope>
    <source>
        <strain evidence="3">WRAIR2</strain>
    </source>
</reference>
<accession>A0A182NY80</accession>
<name>A0A182NY80_9DIPT</name>
<evidence type="ECO:0000256" key="1">
    <source>
        <dbReference type="SAM" id="MobiDB-lite"/>
    </source>
</evidence>
<keyword evidence="3" id="KW-1185">Reference proteome</keyword>
<evidence type="ECO:0000313" key="3">
    <source>
        <dbReference type="Proteomes" id="UP000075884"/>
    </source>
</evidence>
<dbReference type="Proteomes" id="UP000075884">
    <property type="component" value="Unassembled WGS sequence"/>
</dbReference>
<organism evidence="2 3">
    <name type="scientific">Anopheles dirus</name>
    <dbReference type="NCBI Taxonomy" id="7168"/>
    <lineage>
        <taxon>Eukaryota</taxon>
        <taxon>Metazoa</taxon>
        <taxon>Ecdysozoa</taxon>
        <taxon>Arthropoda</taxon>
        <taxon>Hexapoda</taxon>
        <taxon>Insecta</taxon>
        <taxon>Pterygota</taxon>
        <taxon>Neoptera</taxon>
        <taxon>Endopterygota</taxon>
        <taxon>Diptera</taxon>
        <taxon>Nematocera</taxon>
        <taxon>Culicoidea</taxon>
        <taxon>Culicidae</taxon>
        <taxon>Anophelinae</taxon>
        <taxon>Anopheles</taxon>
    </lineage>
</organism>
<dbReference type="AlphaFoldDB" id="A0A182NY80"/>
<dbReference type="EnsemblMetazoa" id="ADIR014785-RA">
    <property type="protein sequence ID" value="ADIR014785-PA"/>
    <property type="gene ID" value="ADIR014785"/>
</dbReference>
<feature type="region of interest" description="Disordered" evidence="1">
    <location>
        <begin position="1"/>
        <end position="20"/>
    </location>
</feature>